<accession>A0A9E7U794</accession>
<dbReference type="InterPro" id="IPR011991">
    <property type="entry name" value="ArsR-like_HTH"/>
</dbReference>
<dbReference type="PANTHER" id="PTHR36216:SF1">
    <property type="entry name" value="HTH ARSR-TYPE DOMAIN-CONTAINING PROTEIN"/>
    <property type="match status" value="1"/>
</dbReference>
<organism evidence="2 3">
    <name type="scientific">Salinirubellus salinus</name>
    <dbReference type="NCBI Taxonomy" id="1364945"/>
    <lineage>
        <taxon>Archaea</taxon>
        <taxon>Methanobacteriati</taxon>
        <taxon>Methanobacteriota</taxon>
        <taxon>Stenosarchaea group</taxon>
        <taxon>Halobacteria</taxon>
        <taxon>Halobacteriales</taxon>
        <taxon>Natronomonadaceae</taxon>
        <taxon>Salinirubellus</taxon>
    </lineage>
</organism>
<dbReference type="CDD" id="cd00090">
    <property type="entry name" value="HTH_ARSR"/>
    <property type="match status" value="1"/>
</dbReference>
<dbReference type="InterPro" id="IPR056504">
    <property type="entry name" value="HTH_HVO_0163_N"/>
</dbReference>
<dbReference type="PANTHER" id="PTHR36216">
    <property type="entry name" value="TRANSCRIPTIONAL REGULATOR, TRMB"/>
    <property type="match status" value="1"/>
</dbReference>
<sequence>MSETRSRIAHRVRRDPGIHFNELTRELDLAPGQVQYHLRKLEHADDVVEESLYGRTHYYTPEYGTWERGALAVLRRETARDVLVYLMTNGPSAPNTVTDGVGIARSTLEWHLDHLVEQDLVEKERDTRNRVTLVVTEPEETARMLRLVEPSVADRLVDRFTRLVDGLLGEPASGAH</sequence>
<proteinExistence type="predicted"/>
<dbReference type="InterPro" id="IPR036388">
    <property type="entry name" value="WH-like_DNA-bd_sf"/>
</dbReference>
<dbReference type="KEGG" id="ssai:N0B31_14555"/>
<dbReference type="EMBL" id="CP104003">
    <property type="protein sequence ID" value="UWM53356.1"/>
    <property type="molecule type" value="Genomic_DNA"/>
</dbReference>
<protein>
    <submittedName>
        <fullName evidence="2">Winged helix-turn-helix transcriptional regulator</fullName>
    </submittedName>
</protein>
<name>A0A9E7U794_9EURY</name>
<dbReference type="Proteomes" id="UP001057580">
    <property type="component" value="Chromosome"/>
</dbReference>
<reference evidence="2" key="1">
    <citation type="submission" date="2022-09" db="EMBL/GenBank/DDBJ databases">
        <title>Diverse halophilic archaea isolated from saline environments.</title>
        <authorList>
            <person name="Cui H.-L."/>
        </authorList>
    </citation>
    <scope>NUCLEOTIDE SEQUENCE</scope>
    <source>
        <strain evidence="2">ZS-35-S2</strain>
    </source>
</reference>
<dbReference type="RefSeq" id="WP_260592350.1">
    <property type="nucleotide sequence ID" value="NZ_CP104003.1"/>
</dbReference>
<feature type="domain" description="HVO-0163 N-terminal HTH" evidence="1">
    <location>
        <begin position="2"/>
        <end position="71"/>
    </location>
</feature>
<dbReference type="Pfam" id="PF12840">
    <property type="entry name" value="HTH_20"/>
    <property type="match status" value="1"/>
</dbReference>
<evidence type="ECO:0000313" key="2">
    <source>
        <dbReference type="EMBL" id="UWM53356.1"/>
    </source>
</evidence>
<keyword evidence="3" id="KW-1185">Reference proteome</keyword>
<dbReference type="GeneID" id="74943667"/>
<dbReference type="Gene3D" id="1.10.10.10">
    <property type="entry name" value="Winged helix-like DNA-binding domain superfamily/Winged helix DNA-binding domain"/>
    <property type="match status" value="2"/>
</dbReference>
<evidence type="ECO:0000259" key="1">
    <source>
        <dbReference type="Pfam" id="PF24266"/>
    </source>
</evidence>
<dbReference type="SUPFAM" id="SSF46785">
    <property type="entry name" value="Winged helix' DNA-binding domain"/>
    <property type="match status" value="2"/>
</dbReference>
<dbReference type="InterPro" id="IPR036390">
    <property type="entry name" value="WH_DNA-bd_sf"/>
</dbReference>
<dbReference type="Pfam" id="PF24266">
    <property type="entry name" value="HTH_HVO_0163_N"/>
    <property type="match status" value="1"/>
</dbReference>
<gene>
    <name evidence="2" type="ORF">N0B31_14555</name>
</gene>
<evidence type="ECO:0000313" key="3">
    <source>
        <dbReference type="Proteomes" id="UP001057580"/>
    </source>
</evidence>
<dbReference type="AlphaFoldDB" id="A0A9E7U794"/>